<dbReference type="Pfam" id="PF13243">
    <property type="entry name" value="SQHop_cyclase_C"/>
    <property type="match status" value="1"/>
</dbReference>
<evidence type="ECO:0000259" key="2">
    <source>
        <dbReference type="Pfam" id="PF13243"/>
    </source>
</evidence>
<dbReference type="CDD" id="cd00688">
    <property type="entry name" value="ISOPREN_C2_like"/>
    <property type="match status" value="1"/>
</dbReference>
<dbReference type="Gene3D" id="1.50.10.20">
    <property type="match status" value="1"/>
</dbReference>
<name>A0A517QZD6_9PLAN</name>
<feature type="domain" description="Squalene cyclase C-terminal" evidence="2">
    <location>
        <begin position="55"/>
        <end position="206"/>
    </location>
</feature>
<dbReference type="Proteomes" id="UP000317318">
    <property type="component" value="Chromosome"/>
</dbReference>
<feature type="chain" id="PRO_5022145423" description="Squalene cyclase C-terminal domain-containing protein" evidence="1">
    <location>
        <begin position="21"/>
        <end position="365"/>
    </location>
</feature>
<gene>
    <name evidence="3" type="ORF">Pan189_13280</name>
</gene>
<proteinExistence type="predicted"/>
<dbReference type="SUPFAM" id="SSF48239">
    <property type="entry name" value="Terpenoid cyclases/Protein prenyltransferases"/>
    <property type="match status" value="1"/>
</dbReference>
<evidence type="ECO:0000313" key="4">
    <source>
        <dbReference type="Proteomes" id="UP000317318"/>
    </source>
</evidence>
<dbReference type="EMBL" id="CP036268">
    <property type="protein sequence ID" value="QDT36964.1"/>
    <property type="molecule type" value="Genomic_DNA"/>
</dbReference>
<dbReference type="RefSeq" id="WP_145363120.1">
    <property type="nucleotide sequence ID" value="NZ_CP036268.1"/>
</dbReference>
<sequence precursor="true">MLLRAVTVFVVVAASRFLPAAELGPDLDELQQSRQQGIEFLRLSQNEDGGWTAPRMVGITGVCTVALLDSGLSADDETVARALSYLKSYRQKDGGIYHPDSSHRNYETCLSVLAFEKANADGLYSKMIEGAENFLRGLQWDEGEGIESTDSDYGGAGYGGHKRPDLSNTQFFLEALKAAGVKEDDPAMQKALIFVSRTQNLESQHNTTANASKIDDGGFFYTAAGEGETKAGTTDNGGLRSYGSMTYAGLKSMIYAGLSKDDPRVSAALEWIKNHYTLNENPNMGKQGLFYYYQTFAKTLEVLEVDRLEDASGVKHDWRKDLAEKLFDLQKPNGSWVNEADRWYEGDPNIVTGYALLALNRCRAK</sequence>
<dbReference type="KEGG" id="svp:Pan189_13280"/>
<dbReference type="InterPro" id="IPR032696">
    <property type="entry name" value="SQ_cyclase_C"/>
</dbReference>
<reference evidence="3 4" key="1">
    <citation type="submission" date="2019-02" db="EMBL/GenBank/DDBJ databases">
        <title>Deep-cultivation of Planctomycetes and their phenomic and genomic characterization uncovers novel biology.</title>
        <authorList>
            <person name="Wiegand S."/>
            <person name="Jogler M."/>
            <person name="Boedeker C."/>
            <person name="Pinto D."/>
            <person name="Vollmers J."/>
            <person name="Rivas-Marin E."/>
            <person name="Kohn T."/>
            <person name="Peeters S.H."/>
            <person name="Heuer A."/>
            <person name="Rast P."/>
            <person name="Oberbeckmann S."/>
            <person name="Bunk B."/>
            <person name="Jeske O."/>
            <person name="Meyerdierks A."/>
            <person name="Storesund J.E."/>
            <person name="Kallscheuer N."/>
            <person name="Luecker S."/>
            <person name="Lage O.M."/>
            <person name="Pohl T."/>
            <person name="Merkel B.J."/>
            <person name="Hornburger P."/>
            <person name="Mueller R.-W."/>
            <person name="Bruemmer F."/>
            <person name="Labrenz M."/>
            <person name="Spormann A.M."/>
            <person name="Op den Camp H."/>
            <person name="Overmann J."/>
            <person name="Amann R."/>
            <person name="Jetten M.S.M."/>
            <person name="Mascher T."/>
            <person name="Medema M.H."/>
            <person name="Devos D.P."/>
            <person name="Kaster A.-K."/>
            <person name="Ovreas L."/>
            <person name="Rohde M."/>
            <person name="Galperin M.Y."/>
            <person name="Jogler C."/>
        </authorList>
    </citation>
    <scope>NUCLEOTIDE SEQUENCE [LARGE SCALE GENOMIC DNA]</scope>
    <source>
        <strain evidence="3 4">Pan189</strain>
    </source>
</reference>
<dbReference type="AlphaFoldDB" id="A0A517QZD6"/>
<organism evidence="3 4">
    <name type="scientific">Stratiformator vulcanicus</name>
    <dbReference type="NCBI Taxonomy" id="2527980"/>
    <lineage>
        <taxon>Bacteria</taxon>
        <taxon>Pseudomonadati</taxon>
        <taxon>Planctomycetota</taxon>
        <taxon>Planctomycetia</taxon>
        <taxon>Planctomycetales</taxon>
        <taxon>Planctomycetaceae</taxon>
        <taxon>Stratiformator</taxon>
    </lineage>
</organism>
<dbReference type="InterPro" id="IPR008930">
    <property type="entry name" value="Terpenoid_cyclase/PrenylTrfase"/>
</dbReference>
<feature type="signal peptide" evidence="1">
    <location>
        <begin position="1"/>
        <end position="20"/>
    </location>
</feature>
<protein>
    <recommendedName>
        <fullName evidence="2">Squalene cyclase C-terminal domain-containing protein</fullName>
    </recommendedName>
</protein>
<keyword evidence="4" id="KW-1185">Reference proteome</keyword>
<accession>A0A517QZD6</accession>
<dbReference type="OrthoDB" id="179940at2"/>
<evidence type="ECO:0000256" key="1">
    <source>
        <dbReference type="SAM" id="SignalP"/>
    </source>
</evidence>
<evidence type="ECO:0000313" key="3">
    <source>
        <dbReference type="EMBL" id="QDT36964.1"/>
    </source>
</evidence>
<keyword evidence="1" id="KW-0732">Signal</keyword>